<dbReference type="RefSeq" id="WP_023483580.1">
    <property type="nucleotide sequence ID" value="NZ_CP020557.1"/>
</dbReference>
<keyword evidence="1" id="KW-0472">Membrane</keyword>
<sequence>MNKSLLTALTGFGTAQLLKIPWKFAQTGDWDLSELVRPGGMPSSHSAGVASLATYLALRNGVTSSEFALGAIFGLIVMYDAMGVRLEAGEIAKEVNALDVQVEKLAGLHPGQYHLRRDKQLRERIGHLPVEVLGGSLLGILIGWISHKLD</sequence>
<keyword evidence="1" id="KW-1133">Transmembrane helix</keyword>
<keyword evidence="1" id="KW-0812">Transmembrane</keyword>
<dbReference type="Pfam" id="PF02681">
    <property type="entry name" value="DUF212"/>
    <property type="match status" value="1"/>
</dbReference>
<dbReference type="EMBL" id="CP020557">
    <property type="protein sequence ID" value="ARF69751.1"/>
    <property type="molecule type" value="Genomic_DNA"/>
</dbReference>
<organism evidence="2 3">
    <name type="scientific">Paenibacillus larvae subsp. pulvifaciens</name>
    <dbReference type="NCBI Taxonomy" id="1477"/>
    <lineage>
        <taxon>Bacteria</taxon>
        <taxon>Bacillati</taxon>
        <taxon>Bacillota</taxon>
        <taxon>Bacilli</taxon>
        <taxon>Bacillales</taxon>
        <taxon>Paenibacillaceae</taxon>
        <taxon>Paenibacillus</taxon>
    </lineage>
</organism>
<gene>
    <name evidence="2" type="ORF">B7C51_20770</name>
</gene>
<dbReference type="AlphaFoldDB" id="A0A1V0UXB8"/>
<reference evidence="2 3" key="1">
    <citation type="submission" date="2017-03" db="EMBL/GenBank/DDBJ databases">
        <title>Paenibacillus larvae genome sequencing.</title>
        <authorList>
            <person name="Dingman D.W."/>
        </authorList>
    </citation>
    <scope>NUCLEOTIDE SEQUENCE [LARGE SCALE GENOMIC DNA]</scope>
    <source>
        <strain evidence="2 3">SAG 10367</strain>
    </source>
</reference>
<proteinExistence type="predicted"/>
<evidence type="ECO:0000313" key="3">
    <source>
        <dbReference type="Proteomes" id="UP000192727"/>
    </source>
</evidence>
<feature type="transmembrane region" description="Helical" evidence="1">
    <location>
        <begin position="125"/>
        <end position="145"/>
    </location>
</feature>
<evidence type="ECO:0008006" key="4">
    <source>
        <dbReference type="Google" id="ProtNLM"/>
    </source>
</evidence>
<dbReference type="Proteomes" id="UP000192727">
    <property type="component" value="Chromosome"/>
</dbReference>
<protein>
    <recommendedName>
        <fullName evidence="4">Divergent PAP2 family protein</fullName>
    </recommendedName>
</protein>
<dbReference type="InterPro" id="IPR003832">
    <property type="entry name" value="DUF212"/>
</dbReference>
<evidence type="ECO:0000256" key="1">
    <source>
        <dbReference type="SAM" id="Phobius"/>
    </source>
</evidence>
<dbReference type="PANTHER" id="PTHR31446:SF29">
    <property type="entry name" value="ACID PHOSPHATASE_VANADIUM-DEPENDENT HALOPEROXIDASE-RELATED PROTEIN"/>
    <property type="match status" value="1"/>
</dbReference>
<accession>A0A1V0UXB8</accession>
<name>A0A1V0UXB8_9BACL</name>
<dbReference type="PANTHER" id="PTHR31446">
    <property type="entry name" value="ACID PHOSPHATASE/VANADIUM-DEPENDENT HALOPEROXIDASE-RELATED PROTEIN"/>
    <property type="match status" value="1"/>
</dbReference>
<evidence type="ECO:0000313" key="2">
    <source>
        <dbReference type="EMBL" id="ARF69751.1"/>
    </source>
</evidence>